<evidence type="ECO:0000313" key="6">
    <source>
        <dbReference type="Proteomes" id="UP001373714"/>
    </source>
</evidence>
<evidence type="ECO:0000313" key="5">
    <source>
        <dbReference type="EMBL" id="KAK6341825.1"/>
    </source>
</evidence>
<gene>
    <name evidence="5" type="ORF">TWF730_001314</name>
</gene>
<feature type="signal peptide" evidence="3">
    <location>
        <begin position="1"/>
        <end position="19"/>
    </location>
</feature>
<evidence type="ECO:0000256" key="2">
    <source>
        <dbReference type="SAM" id="MobiDB-lite"/>
    </source>
</evidence>
<name>A0AAV9UH77_9PEZI</name>
<evidence type="ECO:0000256" key="1">
    <source>
        <dbReference type="ARBA" id="ARBA00022729"/>
    </source>
</evidence>
<organism evidence="5 6">
    <name type="scientific">Orbilia blumenaviensis</name>
    <dbReference type="NCBI Taxonomy" id="1796055"/>
    <lineage>
        <taxon>Eukaryota</taxon>
        <taxon>Fungi</taxon>
        <taxon>Dikarya</taxon>
        <taxon>Ascomycota</taxon>
        <taxon>Pezizomycotina</taxon>
        <taxon>Orbiliomycetes</taxon>
        <taxon>Orbiliales</taxon>
        <taxon>Orbiliaceae</taxon>
        <taxon>Orbilia</taxon>
    </lineage>
</organism>
<dbReference type="SMART" id="SM00236">
    <property type="entry name" value="fCBD"/>
    <property type="match status" value="1"/>
</dbReference>
<dbReference type="SUPFAM" id="SSF57180">
    <property type="entry name" value="Cellulose-binding domain"/>
    <property type="match status" value="1"/>
</dbReference>
<keyword evidence="6" id="KW-1185">Reference proteome</keyword>
<dbReference type="AlphaFoldDB" id="A0AAV9UH77"/>
<feature type="domain" description="CBM1" evidence="4">
    <location>
        <begin position="19"/>
        <end position="55"/>
    </location>
</feature>
<reference evidence="5 6" key="1">
    <citation type="submission" date="2019-10" db="EMBL/GenBank/DDBJ databases">
        <authorList>
            <person name="Palmer J.M."/>
        </authorList>
    </citation>
    <scope>NUCLEOTIDE SEQUENCE [LARGE SCALE GENOMIC DNA]</scope>
    <source>
        <strain evidence="5 6">TWF730</strain>
    </source>
</reference>
<dbReference type="Pfam" id="PF00734">
    <property type="entry name" value="CBM_1"/>
    <property type="match status" value="1"/>
</dbReference>
<dbReference type="GO" id="GO:0005975">
    <property type="term" value="P:carbohydrate metabolic process"/>
    <property type="evidence" value="ECO:0007669"/>
    <property type="project" value="InterPro"/>
</dbReference>
<sequence length="269" mass="28701">MNIKANIVLVNLLTGLAYGQVNIWGQCGGIGYTGGTLCIAGSTCSTFNPYYAQCLPGGPTATSTTLVYTTATTTASLVSLRTMTSPTRTTSTVSLRTTTSSTRTTTTTPPLPTGNLGSTLISPYLWIRAVVAPYYHKYLQSSPIRSPGDAVMGEYTTAGQFDISDNQLVQLISTSGTLLYAKIEEKTSDSQTKLQLTWQSTPSSYGTFSWSGDALLWKHPTITRQNDAAWLICDGAKLHANLGAYGWNTPAGCSDATIHYYNGATAVDK</sequence>
<feature type="region of interest" description="Disordered" evidence="2">
    <location>
        <begin position="84"/>
        <end position="113"/>
    </location>
</feature>
<dbReference type="GO" id="GO:0030248">
    <property type="term" value="F:cellulose binding"/>
    <property type="evidence" value="ECO:0007669"/>
    <property type="project" value="InterPro"/>
</dbReference>
<proteinExistence type="predicted"/>
<keyword evidence="1 3" id="KW-0732">Signal</keyword>
<dbReference type="PROSITE" id="PS00562">
    <property type="entry name" value="CBM1_1"/>
    <property type="match status" value="1"/>
</dbReference>
<feature type="chain" id="PRO_5043609012" description="CBM1 domain-containing protein" evidence="3">
    <location>
        <begin position="20"/>
        <end position="269"/>
    </location>
</feature>
<dbReference type="InterPro" id="IPR035971">
    <property type="entry name" value="CBD_sf"/>
</dbReference>
<dbReference type="InterPro" id="IPR000254">
    <property type="entry name" value="CBD"/>
</dbReference>
<protein>
    <recommendedName>
        <fullName evidence="4">CBM1 domain-containing protein</fullName>
    </recommendedName>
</protein>
<dbReference type="GO" id="GO:0005576">
    <property type="term" value="C:extracellular region"/>
    <property type="evidence" value="ECO:0007669"/>
    <property type="project" value="InterPro"/>
</dbReference>
<dbReference type="PROSITE" id="PS51164">
    <property type="entry name" value="CBM1_2"/>
    <property type="match status" value="1"/>
</dbReference>
<comment type="caution">
    <text evidence="5">The sequence shown here is derived from an EMBL/GenBank/DDBJ whole genome shotgun (WGS) entry which is preliminary data.</text>
</comment>
<evidence type="ECO:0000259" key="4">
    <source>
        <dbReference type="PROSITE" id="PS51164"/>
    </source>
</evidence>
<accession>A0AAV9UH77</accession>
<dbReference type="Proteomes" id="UP001373714">
    <property type="component" value="Unassembled WGS sequence"/>
</dbReference>
<dbReference type="EMBL" id="JAVHNS010000010">
    <property type="protein sequence ID" value="KAK6341825.1"/>
    <property type="molecule type" value="Genomic_DNA"/>
</dbReference>
<evidence type="ECO:0000256" key="3">
    <source>
        <dbReference type="SAM" id="SignalP"/>
    </source>
</evidence>